<dbReference type="AlphaFoldDB" id="A0A0E9QJB2"/>
<name>A0A0E9QJB2_ANGAN</name>
<reference evidence="1" key="2">
    <citation type="journal article" date="2015" name="Fish Shellfish Immunol.">
        <title>Early steps in the European eel (Anguilla anguilla)-Vibrio vulnificus interaction in the gills: Role of the RtxA13 toxin.</title>
        <authorList>
            <person name="Callol A."/>
            <person name="Pajuelo D."/>
            <person name="Ebbesson L."/>
            <person name="Teles M."/>
            <person name="MacKenzie S."/>
            <person name="Amaro C."/>
        </authorList>
    </citation>
    <scope>NUCLEOTIDE SEQUENCE</scope>
</reference>
<proteinExistence type="predicted"/>
<dbReference type="EMBL" id="GBXM01091728">
    <property type="protein sequence ID" value="JAH16849.1"/>
    <property type="molecule type" value="Transcribed_RNA"/>
</dbReference>
<sequence length="29" mass="3622">MRLACVWILNILSWLWWNQLTFQFRVGQV</sequence>
<accession>A0A0E9QJB2</accession>
<organism evidence="1">
    <name type="scientific">Anguilla anguilla</name>
    <name type="common">European freshwater eel</name>
    <name type="synonym">Muraena anguilla</name>
    <dbReference type="NCBI Taxonomy" id="7936"/>
    <lineage>
        <taxon>Eukaryota</taxon>
        <taxon>Metazoa</taxon>
        <taxon>Chordata</taxon>
        <taxon>Craniata</taxon>
        <taxon>Vertebrata</taxon>
        <taxon>Euteleostomi</taxon>
        <taxon>Actinopterygii</taxon>
        <taxon>Neopterygii</taxon>
        <taxon>Teleostei</taxon>
        <taxon>Anguilliformes</taxon>
        <taxon>Anguillidae</taxon>
        <taxon>Anguilla</taxon>
    </lineage>
</organism>
<protein>
    <submittedName>
        <fullName evidence="1">Uncharacterized protein</fullName>
    </submittedName>
</protein>
<evidence type="ECO:0000313" key="1">
    <source>
        <dbReference type="EMBL" id="JAH16849.1"/>
    </source>
</evidence>
<reference evidence="1" key="1">
    <citation type="submission" date="2014-11" db="EMBL/GenBank/DDBJ databases">
        <authorList>
            <person name="Amaro Gonzalez C."/>
        </authorList>
    </citation>
    <scope>NUCLEOTIDE SEQUENCE</scope>
</reference>